<dbReference type="Gene3D" id="1.20.1440.60">
    <property type="entry name" value="23S rRNA-intervening sequence"/>
    <property type="match status" value="1"/>
</dbReference>
<reference evidence="1 2" key="1">
    <citation type="submission" date="2017-09" db="EMBL/GenBank/DDBJ databases">
        <title>Depth-based differentiation of microbial function through sediment-hosted aquifers and enrichment of novel symbionts in the deep terrestrial subsurface.</title>
        <authorList>
            <person name="Probst A.J."/>
            <person name="Ladd B."/>
            <person name="Jarett J.K."/>
            <person name="Geller-Mcgrath D.E."/>
            <person name="Sieber C.M."/>
            <person name="Emerson J.B."/>
            <person name="Anantharaman K."/>
            <person name="Thomas B.C."/>
            <person name="Malmstrom R."/>
            <person name="Stieglmeier M."/>
            <person name="Klingl A."/>
            <person name="Woyke T."/>
            <person name="Ryan C.M."/>
            <person name="Banfield J.F."/>
        </authorList>
    </citation>
    <scope>NUCLEOTIDE SEQUENCE [LARGE SCALE GENOMIC DNA]</scope>
    <source>
        <strain evidence="1">CG22_combo_CG10-13_8_21_14_all_36_13</strain>
    </source>
</reference>
<evidence type="ECO:0000313" key="1">
    <source>
        <dbReference type="EMBL" id="PIP86999.1"/>
    </source>
</evidence>
<dbReference type="Proteomes" id="UP000231143">
    <property type="component" value="Unassembled WGS sequence"/>
</dbReference>
<dbReference type="InterPro" id="IPR036583">
    <property type="entry name" value="23S_rRNA_IVS_sf"/>
</dbReference>
<proteinExistence type="predicted"/>
<protein>
    <submittedName>
        <fullName evidence="1">Four helix bundle protein</fullName>
    </submittedName>
</protein>
<dbReference type="InterPro" id="IPR012657">
    <property type="entry name" value="23S_rRNA-intervening_sequence"/>
</dbReference>
<dbReference type="EMBL" id="PCTT01000035">
    <property type="protein sequence ID" value="PIP86999.1"/>
    <property type="molecule type" value="Genomic_DNA"/>
</dbReference>
<dbReference type="PANTHER" id="PTHR38471:SF2">
    <property type="entry name" value="FOUR HELIX BUNDLE PROTEIN"/>
    <property type="match status" value="1"/>
</dbReference>
<gene>
    <name evidence="1" type="ORF">COW81_02710</name>
</gene>
<sequence>MTSYNKIKTFTDLEAWKTSHRLVLCIYKVTKTFPKEEIFGLVSQLRRAGVSITSNIAEGFSRKTKKDKEHFYLISIGSLKEVESQLILSKDLGYVSDQDYIQLRELMAKVSMLLYGLQKSAVDKI</sequence>
<dbReference type="PANTHER" id="PTHR38471">
    <property type="entry name" value="FOUR HELIX BUNDLE PROTEIN"/>
    <property type="match status" value="1"/>
</dbReference>
<comment type="caution">
    <text evidence="1">The sequence shown here is derived from an EMBL/GenBank/DDBJ whole genome shotgun (WGS) entry which is preliminary data.</text>
</comment>
<dbReference type="Pfam" id="PF05635">
    <property type="entry name" value="23S_rRNA_IVP"/>
    <property type="match status" value="1"/>
</dbReference>
<organism evidence="1 2">
    <name type="scientific">Candidatus Campbellbacteria bacterium CG22_combo_CG10-13_8_21_14_all_36_13</name>
    <dbReference type="NCBI Taxonomy" id="1974529"/>
    <lineage>
        <taxon>Bacteria</taxon>
        <taxon>Candidatus Campbelliibacteriota</taxon>
    </lineage>
</organism>
<name>A0A2H0DZ83_9BACT</name>
<dbReference type="AlphaFoldDB" id="A0A2H0DZ83"/>
<dbReference type="NCBIfam" id="TIGR02436">
    <property type="entry name" value="four helix bundle protein"/>
    <property type="match status" value="1"/>
</dbReference>
<evidence type="ECO:0000313" key="2">
    <source>
        <dbReference type="Proteomes" id="UP000231143"/>
    </source>
</evidence>
<dbReference type="SUPFAM" id="SSF158446">
    <property type="entry name" value="IVS-encoded protein-like"/>
    <property type="match status" value="1"/>
</dbReference>
<dbReference type="CDD" id="cd16377">
    <property type="entry name" value="23S_rRNA_IVP_like"/>
    <property type="match status" value="1"/>
</dbReference>
<accession>A0A2H0DZ83</accession>